<feature type="compositionally biased region" description="Low complexity" evidence="1">
    <location>
        <begin position="605"/>
        <end position="625"/>
    </location>
</feature>
<evidence type="ECO:0000256" key="2">
    <source>
        <dbReference type="SAM" id="Phobius"/>
    </source>
</evidence>
<dbReference type="EMBL" id="BNCO01000008">
    <property type="protein sequence ID" value="GIL49852.1"/>
    <property type="molecule type" value="Genomic_DNA"/>
</dbReference>
<feature type="transmembrane region" description="Helical" evidence="2">
    <location>
        <begin position="46"/>
        <end position="64"/>
    </location>
</feature>
<accession>A0A8J4AY05</accession>
<feature type="domain" description="AB hydrolase-1" evidence="3">
    <location>
        <begin position="338"/>
        <end position="386"/>
    </location>
</feature>
<dbReference type="PANTHER" id="PTHR37471:SF1">
    <property type="entry name" value="AB HYDROLASE-1 DOMAIN-CONTAINING PROTEIN"/>
    <property type="match status" value="1"/>
</dbReference>
<dbReference type="Proteomes" id="UP000747399">
    <property type="component" value="Unassembled WGS sequence"/>
</dbReference>
<evidence type="ECO:0000313" key="4">
    <source>
        <dbReference type="EMBL" id="GIL49852.1"/>
    </source>
</evidence>
<sequence length="634" mass="70515">MVLIALVCAIFRKLVPGDSGRGHGRGVSTNSSQRHVGVIASQLTQLQARCLLAAVAFWAVASVITLPSLLIFGLLIIPTWATAEVAFFIWYCMIYRRLNAQPVPHRPPSHINPRDVFDRFIRDQAAMSQYLDIKNMISKWHWDVPISELTRDNVADLLCYGFYYRSRQQMIDEGMGHIPDQLVSELEAAWDVQFRVGPYVPRPLMRHLWEPVRCFYRPLFFYLGVEVLIALKHVMLLAAGFRPHMWKGMCYYTYGLPDVAVTATATPSAATSMQRGNSVGKNGDDADAPVLFLHGVGLGVLPYLNFLLRLSSLGRPAVAVEVRHLSMRLCTEVPEEDEIVERIAGALQRHGVRQVHVVAHSYGTFMASRLVHLHRPLVASLTLLDPVCFIMFSGKLIYNFVYRNPLQGASAITWFVARDMAHSVSVSRRFYWSLLNLWPDQLPEYTLVALSAQDELVPVPEVLTMLRECPNVRVRVHDGHRHADFIKDFPEQAKMVQMVAELIEQATTTVTTTSTVATAKNVVTTVTADGTSDSASDLPVIAATAGSVLVDGYHDRRVSGQKRNIGSTPPGYSQQHHHNHHVNQSNQSNHNHQLACHVRSDSASSYDAAYTPEPAADGAGAAESGDCLRRGGRL</sequence>
<dbReference type="InterPro" id="IPR029058">
    <property type="entry name" value="AB_hydrolase_fold"/>
</dbReference>
<dbReference type="AlphaFoldDB" id="A0A8J4AY05"/>
<dbReference type="Gene3D" id="3.40.50.1820">
    <property type="entry name" value="alpha/beta hydrolase"/>
    <property type="match status" value="1"/>
</dbReference>
<feature type="transmembrane region" description="Helical" evidence="2">
    <location>
        <begin position="70"/>
        <end position="91"/>
    </location>
</feature>
<keyword evidence="5" id="KW-1185">Reference proteome</keyword>
<name>A0A8J4AY05_9CHLO</name>
<evidence type="ECO:0000313" key="5">
    <source>
        <dbReference type="Proteomes" id="UP000747399"/>
    </source>
</evidence>
<gene>
    <name evidence="4" type="ORF">Vafri_6166</name>
</gene>
<organism evidence="4 5">
    <name type="scientific">Volvox africanus</name>
    <dbReference type="NCBI Taxonomy" id="51714"/>
    <lineage>
        <taxon>Eukaryota</taxon>
        <taxon>Viridiplantae</taxon>
        <taxon>Chlorophyta</taxon>
        <taxon>core chlorophytes</taxon>
        <taxon>Chlorophyceae</taxon>
        <taxon>CS clade</taxon>
        <taxon>Chlamydomonadales</taxon>
        <taxon>Volvocaceae</taxon>
        <taxon>Volvox</taxon>
    </lineage>
</organism>
<comment type="caution">
    <text evidence="4">The sequence shown here is derived from an EMBL/GenBank/DDBJ whole genome shotgun (WGS) entry which is preliminary data.</text>
</comment>
<reference evidence="4" key="1">
    <citation type="journal article" date="2021" name="Proc. Natl. Acad. Sci. U.S.A.">
        <title>Three genomes in the algal genus Volvox reveal the fate of a haploid sex-determining region after a transition to homothallism.</title>
        <authorList>
            <person name="Yamamoto K."/>
            <person name="Hamaji T."/>
            <person name="Kawai-Toyooka H."/>
            <person name="Matsuzaki R."/>
            <person name="Takahashi F."/>
            <person name="Nishimura Y."/>
            <person name="Kawachi M."/>
            <person name="Noguchi H."/>
            <person name="Minakuchi Y."/>
            <person name="Umen J.G."/>
            <person name="Toyoda A."/>
            <person name="Nozaki H."/>
        </authorList>
    </citation>
    <scope>NUCLEOTIDE SEQUENCE</scope>
    <source>
        <strain evidence="4">NIES-3780</strain>
    </source>
</reference>
<evidence type="ECO:0000259" key="3">
    <source>
        <dbReference type="Pfam" id="PF00561"/>
    </source>
</evidence>
<feature type="transmembrane region" description="Helical" evidence="2">
    <location>
        <begin position="219"/>
        <end position="241"/>
    </location>
</feature>
<keyword evidence="2" id="KW-0472">Membrane</keyword>
<dbReference type="PANTHER" id="PTHR37471">
    <property type="entry name" value="UNNAMED PRODUCT"/>
    <property type="match status" value="1"/>
</dbReference>
<proteinExistence type="predicted"/>
<keyword evidence="2" id="KW-0812">Transmembrane</keyword>
<dbReference type="SUPFAM" id="SSF53474">
    <property type="entry name" value="alpha/beta-Hydrolases"/>
    <property type="match status" value="1"/>
</dbReference>
<dbReference type="InterPro" id="IPR000073">
    <property type="entry name" value="AB_hydrolase_1"/>
</dbReference>
<keyword evidence="2" id="KW-1133">Transmembrane helix</keyword>
<feature type="compositionally biased region" description="Polar residues" evidence="1">
    <location>
        <begin position="561"/>
        <end position="572"/>
    </location>
</feature>
<feature type="region of interest" description="Disordered" evidence="1">
    <location>
        <begin position="605"/>
        <end position="634"/>
    </location>
</feature>
<dbReference type="Pfam" id="PF00561">
    <property type="entry name" value="Abhydrolase_1"/>
    <property type="match status" value="1"/>
</dbReference>
<protein>
    <recommendedName>
        <fullName evidence="3">AB hydrolase-1 domain-containing protein</fullName>
    </recommendedName>
</protein>
<evidence type="ECO:0000256" key="1">
    <source>
        <dbReference type="SAM" id="MobiDB-lite"/>
    </source>
</evidence>
<feature type="region of interest" description="Disordered" evidence="1">
    <location>
        <begin position="559"/>
        <end position="590"/>
    </location>
</feature>